<dbReference type="SMART" id="SM00986">
    <property type="entry name" value="UDG"/>
    <property type="match status" value="1"/>
</dbReference>
<dbReference type="EMBL" id="AQQW01000003">
    <property type="protein sequence ID" value="ETW13719.1"/>
    <property type="molecule type" value="Genomic_DNA"/>
</dbReference>
<dbReference type="PANTHER" id="PTHR42160">
    <property type="entry name" value="URACIL-DNA GLYCOSYLASE SUPERFAMILY PROTEIN"/>
    <property type="match status" value="1"/>
</dbReference>
<dbReference type="CDD" id="cd10033">
    <property type="entry name" value="UDG_like"/>
    <property type="match status" value="1"/>
</dbReference>
<evidence type="ECO:0000313" key="2">
    <source>
        <dbReference type="EMBL" id="ETW13719.1"/>
    </source>
</evidence>
<gene>
    <name evidence="2" type="ORF">ATO8_06801</name>
</gene>
<dbReference type="STRING" id="1379903.ATO8_06801"/>
<dbReference type="InterPro" id="IPR005122">
    <property type="entry name" value="Uracil-DNA_glycosylase-like"/>
</dbReference>
<feature type="domain" description="Uracil-DNA glycosylase-like" evidence="1">
    <location>
        <begin position="34"/>
        <end position="190"/>
    </location>
</feature>
<dbReference type="PATRIC" id="fig|1317118.6.peg.1408"/>
<dbReference type="Pfam" id="PF03167">
    <property type="entry name" value="UDG"/>
    <property type="match status" value="1"/>
</dbReference>
<accession>W4HLU5</accession>
<organism evidence="2 3">
    <name type="scientific">Roseivivax marinus</name>
    <dbReference type="NCBI Taxonomy" id="1379903"/>
    <lineage>
        <taxon>Bacteria</taxon>
        <taxon>Pseudomonadati</taxon>
        <taxon>Pseudomonadota</taxon>
        <taxon>Alphaproteobacteria</taxon>
        <taxon>Rhodobacterales</taxon>
        <taxon>Roseobacteraceae</taxon>
        <taxon>Roseivivax</taxon>
    </lineage>
</organism>
<dbReference type="Gene3D" id="3.40.470.10">
    <property type="entry name" value="Uracil-DNA glycosylase-like domain"/>
    <property type="match status" value="1"/>
</dbReference>
<evidence type="ECO:0000313" key="3">
    <source>
        <dbReference type="Proteomes" id="UP000019063"/>
    </source>
</evidence>
<name>W4HLU5_9RHOB</name>
<dbReference type="PANTHER" id="PTHR42160:SF1">
    <property type="entry name" value="URACIL-DNA GLYCOSYLASE SUPERFAMILY PROTEIN"/>
    <property type="match status" value="1"/>
</dbReference>
<dbReference type="SMART" id="SM00987">
    <property type="entry name" value="UreE_C"/>
    <property type="match status" value="1"/>
</dbReference>
<sequence length="199" mass="22354">MSEDIEALAEEIRGCRICAERFAATATGHRPRPCVWFARGARILVCGQAPGMRVHEAGKPFWDASGNRLRAWMGIGEDVFYDQSQVAVLPTAFCFPGYDARGSDLPPPKVCWETWHDRCLDALGDVPLRLLIGGHAIRRHTGDRRPVTEVCRDWRAQPHGTFVLPHPSWRNTAFLKRNPWFEAEVVPALQEAVATALRD</sequence>
<comment type="caution">
    <text evidence="2">The sequence shown here is derived from an EMBL/GenBank/DDBJ whole genome shotgun (WGS) entry which is preliminary data.</text>
</comment>
<dbReference type="eggNOG" id="COG1573">
    <property type="taxonomic scope" value="Bacteria"/>
</dbReference>
<dbReference type="AlphaFoldDB" id="W4HLU5"/>
<keyword evidence="3" id="KW-1185">Reference proteome</keyword>
<dbReference type="InterPro" id="IPR047124">
    <property type="entry name" value="HI_0220.2"/>
</dbReference>
<proteinExistence type="predicted"/>
<protein>
    <submittedName>
        <fullName evidence="2">Uracil-DNA glycosylase</fullName>
    </submittedName>
</protein>
<dbReference type="SUPFAM" id="SSF52141">
    <property type="entry name" value="Uracil-DNA glycosylase-like"/>
    <property type="match status" value="1"/>
</dbReference>
<dbReference type="Proteomes" id="UP000019063">
    <property type="component" value="Unassembled WGS sequence"/>
</dbReference>
<dbReference type="RefSeq" id="WP_043843127.1">
    <property type="nucleotide sequence ID" value="NZ_AQQW01000003.1"/>
</dbReference>
<evidence type="ECO:0000259" key="1">
    <source>
        <dbReference type="SMART" id="SM00986"/>
    </source>
</evidence>
<dbReference type="InterPro" id="IPR036895">
    <property type="entry name" value="Uracil-DNA_glycosylase-like_sf"/>
</dbReference>
<reference evidence="2 3" key="1">
    <citation type="journal article" date="2014" name="Antonie Van Leeuwenhoek">
        <title>Roseivivax atlanticus sp. nov., isolated from surface seawater of the Atlantic Ocean.</title>
        <authorList>
            <person name="Li G."/>
            <person name="Lai Q."/>
            <person name="Liu X."/>
            <person name="Sun F."/>
            <person name="Shao Z."/>
        </authorList>
    </citation>
    <scope>NUCLEOTIDE SEQUENCE [LARGE SCALE GENOMIC DNA]</scope>
    <source>
        <strain evidence="2 3">22II-s10s</strain>
    </source>
</reference>